<dbReference type="PANTHER" id="PTHR42964">
    <property type="entry name" value="ENOYL-COA HYDRATASE"/>
    <property type="match status" value="1"/>
</dbReference>
<dbReference type="RefSeq" id="WP_085584041.1">
    <property type="nucleotide sequence ID" value="NZ_JFKA01000007.1"/>
</dbReference>
<dbReference type="EMBL" id="JFKA01000007">
    <property type="protein sequence ID" value="OSQ37155.1"/>
    <property type="molecule type" value="Genomic_DNA"/>
</dbReference>
<dbReference type="PANTHER" id="PTHR42964:SF1">
    <property type="entry name" value="POLYKETIDE BIOSYNTHESIS ENOYL-COA HYDRATASE PKSH-RELATED"/>
    <property type="match status" value="1"/>
</dbReference>
<dbReference type="InterPro" id="IPR051683">
    <property type="entry name" value="Enoyl-CoA_Hydratase/Isomerase"/>
</dbReference>
<gene>
    <name evidence="2" type="ORF">TMES_15110</name>
</gene>
<accession>A0A1Y2L0B2</accession>
<protein>
    <submittedName>
        <fullName evidence="2">Enoyl-CoA hydratase</fullName>
        <ecNumber evidence="2">4.2.1.17</ecNumber>
    </submittedName>
</protein>
<keyword evidence="3" id="KW-1185">Reference proteome</keyword>
<dbReference type="SUPFAM" id="SSF52096">
    <property type="entry name" value="ClpP/crotonase"/>
    <property type="match status" value="1"/>
</dbReference>
<dbReference type="InterPro" id="IPR029045">
    <property type="entry name" value="ClpP/crotonase-like_dom_sf"/>
</dbReference>
<dbReference type="AlphaFoldDB" id="A0A1Y2L0B2"/>
<comment type="caution">
    <text evidence="2">The sequence shown here is derived from an EMBL/GenBank/DDBJ whole genome shotgun (WGS) entry which is preliminary data.</text>
</comment>
<keyword evidence="2" id="KW-0456">Lyase</keyword>
<dbReference type="EC" id="4.2.1.17" evidence="2"/>
<dbReference type="GO" id="GO:0008300">
    <property type="term" value="P:isoprenoid catabolic process"/>
    <property type="evidence" value="ECO:0007669"/>
    <property type="project" value="TreeGrafter"/>
</dbReference>
<comment type="similarity">
    <text evidence="1">Belongs to the enoyl-CoA hydratase/isomerase family.</text>
</comment>
<evidence type="ECO:0000256" key="1">
    <source>
        <dbReference type="ARBA" id="ARBA00005254"/>
    </source>
</evidence>
<dbReference type="GO" id="GO:0004300">
    <property type="term" value="F:enoyl-CoA hydratase activity"/>
    <property type="evidence" value="ECO:0007669"/>
    <property type="project" value="UniProtKB-EC"/>
</dbReference>
<dbReference type="Gene3D" id="1.10.12.10">
    <property type="entry name" value="Lyase 2-enoyl-coa Hydratase, Chain A, domain 2"/>
    <property type="match status" value="1"/>
</dbReference>
<organism evidence="2 3">
    <name type="scientific">Thalassospira mesophila</name>
    <dbReference type="NCBI Taxonomy" id="1293891"/>
    <lineage>
        <taxon>Bacteria</taxon>
        <taxon>Pseudomonadati</taxon>
        <taxon>Pseudomonadota</taxon>
        <taxon>Alphaproteobacteria</taxon>
        <taxon>Rhodospirillales</taxon>
        <taxon>Thalassospiraceae</taxon>
        <taxon>Thalassospira</taxon>
    </lineage>
</organism>
<evidence type="ECO:0000313" key="3">
    <source>
        <dbReference type="Proteomes" id="UP000193391"/>
    </source>
</evidence>
<dbReference type="Pfam" id="PF00378">
    <property type="entry name" value="ECH_1"/>
    <property type="match status" value="1"/>
</dbReference>
<proteinExistence type="inferred from homology"/>
<dbReference type="OrthoDB" id="9795613at2"/>
<name>A0A1Y2L0B2_9PROT</name>
<dbReference type="Proteomes" id="UP000193391">
    <property type="component" value="Unassembled WGS sequence"/>
</dbReference>
<dbReference type="STRING" id="1293891.TMES_15110"/>
<reference evidence="2 3" key="1">
    <citation type="submission" date="2014-03" db="EMBL/GenBank/DDBJ databases">
        <title>The draft genome sequence of Thalassospira mesophila JCM 18969.</title>
        <authorList>
            <person name="Lai Q."/>
            <person name="Shao Z."/>
        </authorList>
    </citation>
    <scope>NUCLEOTIDE SEQUENCE [LARGE SCALE GENOMIC DNA]</scope>
    <source>
        <strain evidence="2 3">JCM 18969</strain>
    </source>
</reference>
<dbReference type="InterPro" id="IPR014748">
    <property type="entry name" value="Enoyl-CoA_hydra_C"/>
</dbReference>
<dbReference type="InterPro" id="IPR001753">
    <property type="entry name" value="Enoyl-CoA_hydra/iso"/>
</dbReference>
<evidence type="ECO:0000313" key="2">
    <source>
        <dbReference type="EMBL" id="OSQ37155.1"/>
    </source>
</evidence>
<dbReference type="Gene3D" id="3.90.226.10">
    <property type="entry name" value="2-enoyl-CoA Hydratase, Chain A, domain 1"/>
    <property type="match status" value="1"/>
</dbReference>
<dbReference type="FunFam" id="3.90.226.10:FF:000066">
    <property type="entry name" value="Enoyl-CoA hydratase"/>
    <property type="match status" value="1"/>
</dbReference>
<sequence length="268" mass="28719">MSKVNGDNTALICTINQNGIGRVTLNRPDIHNAFDDALIRDLTATLTTLNADTAVRVVQLTGAGKSFSAGADLNWMKRMAEYSRAENLADSRHLATLMKTLNFMSKPTIAMVNGAAFGGGVGLAACCDIVIASDRAKFCLSETRLGLIPAVISPYVIAAIGTAQARRYFISAERFDAATAQKIGLVHEITEADELIARGDEMAQLLLQNSPSAMAAAKDLIYAIAAHPIDDDLIEETAARIADQRASSEGREGVSAFLEKRSAFWIKE</sequence>
<dbReference type="CDD" id="cd06558">
    <property type="entry name" value="crotonase-like"/>
    <property type="match status" value="1"/>
</dbReference>